<evidence type="ECO:0000256" key="8">
    <source>
        <dbReference type="ARBA" id="ARBA00082009"/>
    </source>
</evidence>
<dbReference type="GO" id="GO:0046872">
    <property type="term" value="F:metal ion binding"/>
    <property type="evidence" value="ECO:0007669"/>
    <property type="project" value="UniProtKB-KW"/>
</dbReference>
<protein>
    <recommendedName>
        <fullName evidence="3">polynucleotide adenylyltransferase</fullName>
        <ecNumber evidence="3">2.7.7.19</ecNumber>
    </recommendedName>
    <alternativeName>
        <fullName evidence="8">Terminal guanylyltransferase</fullName>
    </alternativeName>
</protein>
<dbReference type="CDD" id="cd05402">
    <property type="entry name" value="NT_PAP_TUTase"/>
    <property type="match status" value="1"/>
</dbReference>
<accession>A0A673WQ65</accession>
<reference evidence="12" key="2">
    <citation type="submission" date="2025-09" db="UniProtKB">
        <authorList>
            <consortium name="Ensembl"/>
        </authorList>
    </citation>
    <scope>IDENTIFICATION</scope>
</reference>
<dbReference type="InterPro" id="IPR043519">
    <property type="entry name" value="NT_sf"/>
</dbReference>
<name>A0A673WQ65_SALTR</name>
<dbReference type="InterPro" id="IPR054708">
    <property type="entry name" value="MTPAP-like_central"/>
</dbReference>
<dbReference type="PANTHER" id="PTHR23092:SF51">
    <property type="entry name" value="TERMINAL NUCLEOTIDYLTRANSFERASE 4B"/>
    <property type="match status" value="1"/>
</dbReference>
<dbReference type="Ensembl" id="ENSSTUT00000010915.1">
    <property type="protein sequence ID" value="ENSSTUP00000010251.1"/>
    <property type="gene ID" value="ENSSTUG00000004864.1"/>
</dbReference>
<keyword evidence="4" id="KW-0808">Transferase</keyword>
<feature type="region of interest" description="Disordered" evidence="9">
    <location>
        <begin position="473"/>
        <end position="517"/>
    </location>
</feature>
<proteinExistence type="inferred from homology"/>
<evidence type="ECO:0000313" key="12">
    <source>
        <dbReference type="Ensembl" id="ENSSTUP00000010251.1"/>
    </source>
</evidence>
<dbReference type="GO" id="GO:0070568">
    <property type="term" value="F:guanylyltransferase activity"/>
    <property type="evidence" value="ECO:0007669"/>
    <property type="project" value="UniProtKB-ARBA"/>
</dbReference>
<dbReference type="GO" id="GO:0031499">
    <property type="term" value="C:TRAMP complex"/>
    <property type="evidence" value="ECO:0007669"/>
    <property type="project" value="TreeGrafter"/>
</dbReference>
<reference evidence="12" key="1">
    <citation type="submission" date="2025-08" db="UniProtKB">
        <authorList>
            <consortium name="Ensembl"/>
        </authorList>
    </citation>
    <scope>IDENTIFICATION</scope>
</reference>
<evidence type="ECO:0000256" key="6">
    <source>
        <dbReference type="ARBA" id="ARBA00022842"/>
    </source>
</evidence>
<dbReference type="GO" id="GO:1905870">
    <property type="term" value="P:positive regulation of 3'-UTR-mediated mRNA stabilization"/>
    <property type="evidence" value="ECO:0007669"/>
    <property type="project" value="UniProtKB-ARBA"/>
</dbReference>
<comment type="catalytic activity">
    <reaction evidence="7">
        <text>RNA(n) + ATP = RNA(n)-3'-adenine ribonucleotide + diphosphate</text>
        <dbReference type="Rhea" id="RHEA:11332"/>
        <dbReference type="Rhea" id="RHEA-COMP:14527"/>
        <dbReference type="Rhea" id="RHEA-COMP:17347"/>
        <dbReference type="ChEBI" id="CHEBI:30616"/>
        <dbReference type="ChEBI" id="CHEBI:33019"/>
        <dbReference type="ChEBI" id="CHEBI:140395"/>
        <dbReference type="ChEBI" id="CHEBI:173115"/>
        <dbReference type="EC" id="2.7.7.19"/>
    </reaction>
</comment>
<keyword evidence="6" id="KW-0460">Magnesium</keyword>
<feature type="domain" description="Poly(A) RNA polymerase mitochondrial-like central palm" evidence="11">
    <location>
        <begin position="173"/>
        <end position="307"/>
    </location>
</feature>
<keyword evidence="13" id="KW-1185">Reference proteome</keyword>
<dbReference type="GeneTree" id="ENSGT00940000158301"/>
<gene>
    <name evidence="12" type="primary">LOC115152305</name>
</gene>
<evidence type="ECO:0000259" key="11">
    <source>
        <dbReference type="Pfam" id="PF22600"/>
    </source>
</evidence>
<feature type="compositionally biased region" description="Low complexity" evidence="9">
    <location>
        <begin position="26"/>
        <end position="36"/>
    </location>
</feature>
<dbReference type="GO" id="GO:0043634">
    <property type="term" value="P:polyadenylation-dependent ncRNA catabolic process"/>
    <property type="evidence" value="ECO:0007669"/>
    <property type="project" value="TreeGrafter"/>
</dbReference>
<dbReference type="FunFam" id="3.30.460.10:FF:000006">
    <property type="entry name" value="non-canonical poly(A) RNA polymerase PAPD5"/>
    <property type="match status" value="1"/>
</dbReference>
<feature type="compositionally biased region" description="Low complexity" evidence="9">
    <location>
        <begin position="494"/>
        <end position="511"/>
    </location>
</feature>
<dbReference type="InterPro" id="IPR045862">
    <property type="entry name" value="Trf4-like"/>
</dbReference>
<dbReference type="SUPFAM" id="SSF81631">
    <property type="entry name" value="PAP/OAS1 substrate-binding domain"/>
    <property type="match status" value="1"/>
</dbReference>
<comment type="similarity">
    <text evidence="2">Belongs to the DNA polymerase type-B-like family.</text>
</comment>
<evidence type="ECO:0000256" key="7">
    <source>
        <dbReference type="ARBA" id="ARBA00048830"/>
    </source>
</evidence>
<comment type="cofactor">
    <cofactor evidence="1">
        <name>Mn(2+)</name>
        <dbReference type="ChEBI" id="CHEBI:29035"/>
    </cofactor>
</comment>
<dbReference type="Gene3D" id="1.10.1410.10">
    <property type="match status" value="1"/>
</dbReference>
<dbReference type="PANTHER" id="PTHR23092">
    <property type="entry name" value="POLY(A) RNA POLYMERASE"/>
    <property type="match status" value="1"/>
</dbReference>
<dbReference type="GO" id="GO:0060212">
    <property type="term" value="P:negative regulation of nuclear-transcribed mRNA poly(A) tail shortening"/>
    <property type="evidence" value="ECO:0007669"/>
    <property type="project" value="UniProtKB-ARBA"/>
</dbReference>
<dbReference type="GO" id="GO:1990817">
    <property type="term" value="F:poly(A) RNA polymerase activity"/>
    <property type="evidence" value="ECO:0007669"/>
    <property type="project" value="UniProtKB-EC"/>
</dbReference>
<evidence type="ECO:0000256" key="3">
    <source>
        <dbReference type="ARBA" id="ARBA00012388"/>
    </source>
</evidence>
<dbReference type="GO" id="GO:0031123">
    <property type="term" value="P:RNA 3'-end processing"/>
    <property type="evidence" value="ECO:0007669"/>
    <property type="project" value="TreeGrafter"/>
</dbReference>
<feature type="domain" description="PAP-associated" evidence="10">
    <location>
        <begin position="323"/>
        <end position="380"/>
    </location>
</feature>
<dbReference type="Pfam" id="PF03828">
    <property type="entry name" value="PAP_assoc"/>
    <property type="match status" value="1"/>
</dbReference>
<dbReference type="AlphaFoldDB" id="A0A673WQ65"/>
<keyword evidence="5" id="KW-0479">Metal-binding</keyword>
<feature type="compositionally biased region" description="Polar residues" evidence="9">
    <location>
        <begin position="37"/>
        <end position="48"/>
    </location>
</feature>
<dbReference type="Pfam" id="PF22600">
    <property type="entry name" value="MTPAP-like_central"/>
    <property type="match status" value="1"/>
</dbReference>
<evidence type="ECO:0000256" key="4">
    <source>
        <dbReference type="ARBA" id="ARBA00022679"/>
    </source>
</evidence>
<dbReference type="GO" id="GO:0005730">
    <property type="term" value="C:nucleolus"/>
    <property type="evidence" value="ECO:0007669"/>
    <property type="project" value="TreeGrafter"/>
</dbReference>
<evidence type="ECO:0000313" key="13">
    <source>
        <dbReference type="Proteomes" id="UP000472277"/>
    </source>
</evidence>
<dbReference type="GO" id="GO:0003729">
    <property type="term" value="F:mRNA binding"/>
    <property type="evidence" value="ECO:0007669"/>
    <property type="project" value="TreeGrafter"/>
</dbReference>
<dbReference type="Gene3D" id="3.30.460.10">
    <property type="entry name" value="Beta Polymerase, domain 2"/>
    <property type="match status" value="1"/>
</dbReference>
<feature type="region of interest" description="Disordered" evidence="9">
    <location>
        <begin position="24"/>
        <end position="72"/>
    </location>
</feature>
<evidence type="ECO:0000256" key="9">
    <source>
        <dbReference type="SAM" id="MobiDB-lite"/>
    </source>
</evidence>
<evidence type="ECO:0000259" key="10">
    <source>
        <dbReference type="Pfam" id="PF03828"/>
    </source>
</evidence>
<dbReference type="Proteomes" id="UP000472277">
    <property type="component" value="Chromosome 17"/>
</dbReference>
<dbReference type="InterPro" id="IPR002058">
    <property type="entry name" value="PAP_assoc"/>
</dbReference>
<evidence type="ECO:0000256" key="2">
    <source>
        <dbReference type="ARBA" id="ARBA00008593"/>
    </source>
</evidence>
<evidence type="ECO:0000256" key="5">
    <source>
        <dbReference type="ARBA" id="ARBA00022723"/>
    </source>
</evidence>
<dbReference type="EC" id="2.7.7.19" evidence="3"/>
<organism evidence="12 13">
    <name type="scientific">Salmo trutta</name>
    <name type="common">Brown trout</name>
    <dbReference type="NCBI Taxonomy" id="8032"/>
    <lineage>
        <taxon>Eukaryota</taxon>
        <taxon>Metazoa</taxon>
        <taxon>Chordata</taxon>
        <taxon>Craniata</taxon>
        <taxon>Vertebrata</taxon>
        <taxon>Euteleostomi</taxon>
        <taxon>Actinopterygii</taxon>
        <taxon>Neopterygii</taxon>
        <taxon>Teleostei</taxon>
        <taxon>Protacanthopterygii</taxon>
        <taxon>Salmoniformes</taxon>
        <taxon>Salmonidae</taxon>
        <taxon>Salmoninae</taxon>
        <taxon>Salmo</taxon>
    </lineage>
</organism>
<feature type="compositionally biased region" description="Polar residues" evidence="9">
    <location>
        <begin position="55"/>
        <end position="67"/>
    </location>
</feature>
<sequence length="517" mass="57105">MNIWETTQGLGSLSNHNIHGSAVWNTPTTKTSPSTTGSVNWGTGNVIQNGVPDAVTSSSETRMQGTINPKGDNEIEHKFDLLETNINQHPAGRGSSGPWVVGGTAFASWRERERECGLGNRRRRDNRASTFGFNRSLLSIGSNSAVDDAGCRGVGYTGTPWKTRNYSAGILGLHEEIQDFYAYMSPRPEEERMRREVVERIERVIKDLWPTADVQVFGSFSTGLYLPTSDIDLVVFGKFREGDSLPLWRLEEALRKHKVVEENSVKVLDKATVPIIKLTDSLTEVKVDISFNMKNAVKAAALIKDYKKLHSREDACSPNANTGVLLIEFFELYGRHFNYLKTGIRIKDGGCYLSKDEVQKSMLDGYRPSLLYIEDPLQQGNDVGRSSYGAMQVKQVFDYAYMVLSHAVSPIAKYYPNNHSESILGRIIRVTQEVAEYRDWITMKWADLSLNSLTLNGNDVTLLVEPQQTYECNNNLSEEGAESPSSSSPPPSSPSSSSSSSSPQSSSASSSDAVGAL</sequence>
<dbReference type="SUPFAM" id="SSF81301">
    <property type="entry name" value="Nucleotidyltransferase"/>
    <property type="match status" value="1"/>
</dbReference>
<evidence type="ECO:0000256" key="1">
    <source>
        <dbReference type="ARBA" id="ARBA00001936"/>
    </source>
</evidence>